<organism evidence="3 4">
    <name type="scientific">Cyclotella atomus</name>
    <dbReference type="NCBI Taxonomy" id="382360"/>
    <lineage>
        <taxon>Eukaryota</taxon>
        <taxon>Sar</taxon>
        <taxon>Stramenopiles</taxon>
        <taxon>Ochrophyta</taxon>
        <taxon>Bacillariophyta</taxon>
        <taxon>Coscinodiscophyceae</taxon>
        <taxon>Thalassiosirophycidae</taxon>
        <taxon>Stephanodiscales</taxon>
        <taxon>Stephanodiscaceae</taxon>
        <taxon>Cyclotella</taxon>
    </lineage>
</organism>
<dbReference type="Gene3D" id="3.40.50.1820">
    <property type="entry name" value="alpha/beta hydrolase"/>
    <property type="match status" value="1"/>
</dbReference>
<feature type="chain" id="PRO_5044760947" description="Fungal lipase-like domain-containing protein" evidence="2">
    <location>
        <begin position="20"/>
        <end position="398"/>
    </location>
</feature>
<keyword evidence="4" id="KW-1185">Reference proteome</keyword>
<reference evidence="3 4" key="1">
    <citation type="submission" date="2024-10" db="EMBL/GenBank/DDBJ databases">
        <title>Updated reference genomes for cyclostephanoid diatoms.</title>
        <authorList>
            <person name="Roberts W.R."/>
            <person name="Alverson A.J."/>
        </authorList>
    </citation>
    <scope>NUCLEOTIDE SEQUENCE [LARGE SCALE GENOMIC DNA]</scope>
    <source>
        <strain evidence="3 4">AJA010-31</strain>
    </source>
</reference>
<gene>
    <name evidence="3" type="ORF">ACHAWO_003865</name>
</gene>
<evidence type="ECO:0000256" key="2">
    <source>
        <dbReference type="SAM" id="SignalP"/>
    </source>
</evidence>
<protein>
    <recommendedName>
        <fullName evidence="5">Fungal lipase-like domain-containing protein</fullName>
    </recommendedName>
</protein>
<dbReference type="EMBL" id="JALLPJ020000121">
    <property type="protein sequence ID" value="KAL3801859.1"/>
    <property type="molecule type" value="Genomic_DNA"/>
</dbReference>
<evidence type="ECO:0008006" key="5">
    <source>
        <dbReference type="Google" id="ProtNLM"/>
    </source>
</evidence>
<keyword evidence="2" id="KW-0732">Signal</keyword>
<dbReference type="InterPro" id="IPR029058">
    <property type="entry name" value="AB_hydrolase_fold"/>
</dbReference>
<evidence type="ECO:0000256" key="1">
    <source>
        <dbReference type="SAM" id="MobiDB-lite"/>
    </source>
</evidence>
<name>A0ABD3QNW8_9STRA</name>
<accession>A0ABD3QNW8</accession>
<sequence length="398" mass="44611">MISLKATFIIALMANLASSEQQVGMSLRNNSKNDKNNNKQNTDLSQSSYPSTEDTSSYSAQLLVDYLYTYGAPSITLNTHQSNPNNACIPGIRAYTEDMTTQSTTCEWYQFWCQEQSAGLHTTNVDFASQINIKDGYMHPKMDTLILRSVDGAYEYNYQRCSDGTYEHNFQWWPDSGVPSEMVPGSHIHSLDDHYEARLMRVKQSIGGLLTSLVSAARCTYADSVWQCLRNYRSDSINRIPGVSALGYQLLAEMQHQSSFMSSTDSDAVIVLKNDVNDSYRKCIISFEGSDGLADLTEFVGWNNNPTSYCGRNGVHSGVKNELWSITHDSQYASIIKPALETCHEVMCIGHSLGGSLCNLFTMCANQGKENLENGYSDESQWDDYNTLIWTKMTSDSW</sequence>
<dbReference type="SUPFAM" id="SSF53474">
    <property type="entry name" value="alpha/beta-Hydrolases"/>
    <property type="match status" value="1"/>
</dbReference>
<dbReference type="AlphaFoldDB" id="A0ABD3QNW8"/>
<comment type="caution">
    <text evidence="3">The sequence shown here is derived from an EMBL/GenBank/DDBJ whole genome shotgun (WGS) entry which is preliminary data.</text>
</comment>
<proteinExistence type="predicted"/>
<evidence type="ECO:0000313" key="3">
    <source>
        <dbReference type="EMBL" id="KAL3801859.1"/>
    </source>
</evidence>
<dbReference type="Proteomes" id="UP001530400">
    <property type="component" value="Unassembled WGS sequence"/>
</dbReference>
<feature type="region of interest" description="Disordered" evidence="1">
    <location>
        <begin position="27"/>
        <end position="53"/>
    </location>
</feature>
<feature type="compositionally biased region" description="Polar residues" evidence="1">
    <location>
        <begin position="42"/>
        <end position="53"/>
    </location>
</feature>
<evidence type="ECO:0000313" key="4">
    <source>
        <dbReference type="Proteomes" id="UP001530400"/>
    </source>
</evidence>
<feature type="signal peptide" evidence="2">
    <location>
        <begin position="1"/>
        <end position="19"/>
    </location>
</feature>